<evidence type="ECO:0000256" key="3">
    <source>
        <dbReference type="ARBA" id="ARBA00022448"/>
    </source>
</evidence>
<dbReference type="PANTHER" id="PTHR30026:SF22">
    <property type="entry name" value="OUTER MEMBRANE EFFLUX PROTEIN"/>
    <property type="match status" value="1"/>
</dbReference>
<dbReference type="SUPFAM" id="SSF56954">
    <property type="entry name" value="Outer membrane efflux proteins (OEP)"/>
    <property type="match status" value="1"/>
</dbReference>
<dbReference type="GO" id="GO:1990281">
    <property type="term" value="C:efflux pump complex"/>
    <property type="evidence" value="ECO:0007669"/>
    <property type="project" value="TreeGrafter"/>
</dbReference>
<dbReference type="InterPro" id="IPR051906">
    <property type="entry name" value="TolC-like"/>
</dbReference>
<evidence type="ECO:0000256" key="1">
    <source>
        <dbReference type="ARBA" id="ARBA00004442"/>
    </source>
</evidence>
<dbReference type="RefSeq" id="WP_144435917.1">
    <property type="nucleotide sequence ID" value="NZ_CXWA01000001.1"/>
</dbReference>
<keyword evidence="7" id="KW-0998">Cell outer membrane</keyword>
<keyword evidence="6" id="KW-0472">Membrane</keyword>
<dbReference type="EMBL" id="CXWC01000010">
    <property type="protein sequence ID" value="CTQ71259.1"/>
    <property type="molecule type" value="Genomic_DNA"/>
</dbReference>
<dbReference type="GO" id="GO:0009279">
    <property type="term" value="C:cell outer membrane"/>
    <property type="evidence" value="ECO:0007669"/>
    <property type="project" value="UniProtKB-SubCell"/>
</dbReference>
<accession>A0A0M6Z648</accession>
<keyword evidence="5" id="KW-0812">Transmembrane</keyword>
<evidence type="ECO:0000256" key="6">
    <source>
        <dbReference type="ARBA" id="ARBA00023136"/>
    </source>
</evidence>
<dbReference type="Proteomes" id="UP000049983">
    <property type="component" value="Unassembled WGS sequence"/>
</dbReference>
<dbReference type="AlphaFoldDB" id="A0A0M6Z648"/>
<evidence type="ECO:0000313" key="9">
    <source>
        <dbReference type="Proteomes" id="UP000049983"/>
    </source>
</evidence>
<dbReference type="InterPro" id="IPR010130">
    <property type="entry name" value="T1SS_OMP_TolC"/>
</dbReference>
<evidence type="ECO:0000256" key="5">
    <source>
        <dbReference type="ARBA" id="ARBA00022692"/>
    </source>
</evidence>
<comment type="subcellular location">
    <subcellularLocation>
        <location evidence="1">Cell outer membrane</location>
    </subcellularLocation>
</comment>
<organism evidence="8 9">
    <name type="scientific">Roseibium album</name>
    <dbReference type="NCBI Taxonomy" id="311410"/>
    <lineage>
        <taxon>Bacteria</taxon>
        <taxon>Pseudomonadati</taxon>
        <taxon>Pseudomonadota</taxon>
        <taxon>Alphaproteobacteria</taxon>
        <taxon>Hyphomicrobiales</taxon>
        <taxon>Stappiaceae</taxon>
        <taxon>Roseibium</taxon>
    </lineage>
</organism>
<comment type="similarity">
    <text evidence="2">Belongs to the outer membrane factor (OMF) (TC 1.B.17) family.</text>
</comment>
<evidence type="ECO:0000256" key="4">
    <source>
        <dbReference type="ARBA" id="ARBA00022452"/>
    </source>
</evidence>
<evidence type="ECO:0000256" key="7">
    <source>
        <dbReference type="ARBA" id="ARBA00023237"/>
    </source>
</evidence>
<sequence>MTPFFAPLKLLRGISFNLAIMLSGLSLVSLLLAHAPAMAQSLEEAMSAAYAVNPRLKAERSRYQATNQGVWTARSEFLPTVTGSYLGEHNARSLNSTNNRDRDFSHELNLSVSQTLFQGFAGVNRLNQAHEEAVSGRNQLIGAEQTLMLNTADAYLRVVRDLEILGRLRAYTAVVQREVTASRARYRSGDATRTDIEQALARLAEAQGNSDQAVGDLEASEALYKRLTGQIPKRLGWPAVPKSILPANLDNAISTALQNNPSIRAATADARAARYAARASVGDMLPRVSLESEWENGYKDNLSSQDDEEFRFGVRVSAPLFTGGRNIAAVRRAKFTASQEEYELDDTQQIIRENVIRAMKQRTASRLRAQAGKRAIEANKRAVKGLQIEFDGGQRTLLDVLDGERELLLSQVDYVRARYDARIADFFLLANIGRLAPRHFAIIETRPAPVSRLVPEFPPENLELGPTENDTLETQVATSSHVEPLGYQSQANGSINWVNWPYRNGTENETRPAAPRNRTRKLWNSLAALGLHHF</sequence>
<dbReference type="Gene3D" id="1.20.1600.10">
    <property type="entry name" value="Outer membrane efflux proteins (OEP)"/>
    <property type="match status" value="1"/>
</dbReference>
<protein>
    <submittedName>
        <fullName evidence="8">Outer membrane efflux protein BepC</fullName>
    </submittedName>
</protein>
<gene>
    <name evidence="8" type="primary">bepC_3</name>
    <name evidence="8" type="ORF">LA5096_02847</name>
</gene>
<dbReference type="GO" id="GO:0015562">
    <property type="term" value="F:efflux transmembrane transporter activity"/>
    <property type="evidence" value="ECO:0007669"/>
    <property type="project" value="InterPro"/>
</dbReference>
<evidence type="ECO:0000256" key="2">
    <source>
        <dbReference type="ARBA" id="ARBA00007613"/>
    </source>
</evidence>
<reference evidence="9" key="1">
    <citation type="submission" date="2015-07" db="EMBL/GenBank/DDBJ databases">
        <authorList>
            <person name="Rodrigo-Torres Lidia"/>
            <person name="Arahal R.David."/>
        </authorList>
    </citation>
    <scope>NUCLEOTIDE SEQUENCE [LARGE SCALE GENOMIC DNA]</scope>
    <source>
        <strain evidence="9">CECT 5096</strain>
    </source>
</reference>
<dbReference type="PANTHER" id="PTHR30026">
    <property type="entry name" value="OUTER MEMBRANE PROTEIN TOLC"/>
    <property type="match status" value="1"/>
</dbReference>
<keyword evidence="4" id="KW-1134">Transmembrane beta strand</keyword>
<dbReference type="NCBIfam" id="TIGR01844">
    <property type="entry name" value="type_I_sec_TolC"/>
    <property type="match status" value="1"/>
</dbReference>
<dbReference type="GO" id="GO:0015288">
    <property type="term" value="F:porin activity"/>
    <property type="evidence" value="ECO:0007669"/>
    <property type="project" value="TreeGrafter"/>
</dbReference>
<evidence type="ECO:0000313" key="8">
    <source>
        <dbReference type="EMBL" id="CTQ71259.1"/>
    </source>
</evidence>
<dbReference type="InterPro" id="IPR003423">
    <property type="entry name" value="OMP_efflux"/>
</dbReference>
<keyword evidence="3" id="KW-0813">Transport</keyword>
<dbReference type="STRING" id="311410.LA5095_01593"/>
<dbReference type="Pfam" id="PF02321">
    <property type="entry name" value="OEP"/>
    <property type="match status" value="2"/>
</dbReference>
<name>A0A0M6Z648_9HYPH</name>
<keyword evidence="9" id="KW-1185">Reference proteome</keyword>
<dbReference type="GeneID" id="97670214"/>
<proteinExistence type="inferred from homology"/>
<dbReference type="OrthoDB" id="9814637at2"/>